<protein>
    <submittedName>
        <fullName evidence="3">NAD(P)-dependent dehydrogenase (Short-subunit alcohol dehydrogenase family)</fullName>
    </submittedName>
</protein>
<dbReference type="InterPro" id="IPR036291">
    <property type="entry name" value="NAD(P)-bd_dom_sf"/>
</dbReference>
<dbReference type="EMBL" id="JACHVY010000007">
    <property type="protein sequence ID" value="MBB2903368.1"/>
    <property type="molecule type" value="Genomic_DNA"/>
</dbReference>
<dbReference type="Gene3D" id="3.40.50.720">
    <property type="entry name" value="NAD(P)-binding Rossmann-like Domain"/>
    <property type="match status" value="1"/>
</dbReference>
<proteinExistence type="inferred from homology"/>
<dbReference type="NCBIfam" id="NF005095">
    <property type="entry name" value="PRK06523.1"/>
    <property type="match status" value="1"/>
</dbReference>
<evidence type="ECO:0000313" key="3">
    <source>
        <dbReference type="EMBL" id="MBB2903368.1"/>
    </source>
</evidence>
<reference evidence="3 4" key="2">
    <citation type="submission" date="2020-08" db="EMBL/GenBank/DDBJ databases">
        <authorList>
            <person name="Partida-Martinez L."/>
            <person name="Huntemann M."/>
            <person name="Clum A."/>
            <person name="Wang J."/>
            <person name="Palaniappan K."/>
            <person name="Ritter S."/>
            <person name="Chen I.-M."/>
            <person name="Stamatis D."/>
            <person name="Reddy T."/>
            <person name="O'Malley R."/>
            <person name="Daum C."/>
            <person name="Shapiro N."/>
            <person name="Ivanova N."/>
            <person name="Kyrpides N."/>
            <person name="Woyke T."/>
        </authorList>
    </citation>
    <scope>NUCLEOTIDE SEQUENCE [LARGE SCALE GENOMIC DNA]</scope>
    <source>
        <strain evidence="3 4">AS2.23</strain>
    </source>
</reference>
<dbReference type="AlphaFoldDB" id="A0A7W4TQR4"/>
<name>A0A7W4TQR4_KINRA</name>
<dbReference type="PANTHER" id="PTHR43943">
    <property type="entry name" value="DEHYDROGENASE/REDUCTASE (SDR FAMILY) MEMBER 4"/>
    <property type="match status" value="1"/>
</dbReference>
<organism evidence="3 4">
    <name type="scientific">Kineococcus radiotolerans</name>
    <dbReference type="NCBI Taxonomy" id="131568"/>
    <lineage>
        <taxon>Bacteria</taxon>
        <taxon>Bacillati</taxon>
        <taxon>Actinomycetota</taxon>
        <taxon>Actinomycetes</taxon>
        <taxon>Kineosporiales</taxon>
        <taxon>Kineosporiaceae</taxon>
        <taxon>Kineococcus</taxon>
    </lineage>
</organism>
<gene>
    <name evidence="3" type="ORF">FHR75_004210</name>
</gene>
<reference evidence="3 4" key="1">
    <citation type="submission" date="2020-08" db="EMBL/GenBank/DDBJ databases">
        <title>The Agave Microbiome: Exploring the role of microbial communities in plant adaptations to desert environments.</title>
        <authorList>
            <person name="Partida-Martinez L.P."/>
        </authorList>
    </citation>
    <scope>NUCLEOTIDE SEQUENCE [LARGE SCALE GENOMIC DNA]</scope>
    <source>
        <strain evidence="3 4">AS2.23</strain>
    </source>
</reference>
<dbReference type="PANTHER" id="PTHR43943:SF17">
    <property type="entry name" value="3-PHENYLPROPIONATE-DIHYDRODIOL_CINNAMIC ACID-DIHYDRODIOL DEHYDROGENASE"/>
    <property type="match status" value="1"/>
</dbReference>
<dbReference type="Proteomes" id="UP000533269">
    <property type="component" value="Unassembled WGS sequence"/>
</dbReference>
<dbReference type="GO" id="GO:0016491">
    <property type="term" value="F:oxidoreductase activity"/>
    <property type="evidence" value="ECO:0007669"/>
    <property type="project" value="UniProtKB-KW"/>
</dbReference>
<dbReference type="RefSeq" id="WP_183392983.1">
    <property type="nucleotide sequence ID" value="NZ_JACHVY010000007.1"/>
</dbReference>
<comment type="caution">
    <text evidence="3">The sequence shown here is derived from an EMBL/GenBank/DDBJ whole genome shotgun (WGS) entry which is preliminary data.</text>
</comment>
<dbReference type="Pfam" id="PF13561">
    <property type="entry name" value="adh_short_C2"/>
    <property type="match status" value="1"/>
</dbReference>
<dbReference type="PRINTS" id="PR00081">
    <property type="entry name" value="GDHRDH"/>
</dbReference>
<sequence length="264" mass="26997">MVNNLPPVPPAEFTGRRVIVSGGTRGIGAAIVARFATAGARVVTSARTTAENLPVGAELLLADLATPEGVASFGEQALQRLGGADIMVNAVGLAQPHVGGAGTTPDELWLQALNVNLLSAVRLNRAVLPALKQSPAAAIVLISTADIRTPRPELLHYTSAKAALTHYAKGLAGELGPHGVRVNTVLPGLIRTSAIEAMVAQVATANAVPEAAVWEHITQTPPVPLGSPGRPEDVAELVAFLASERAAWITGTSVSVDGGLAPGW</sequence>
<dbReference type="FunFam" id="3.40.50.720:FF:000084">
    <property type="entry name" value="Short-chain dehydrogenase reductase"/>
    <property type="match status" value="1"/>
</dbReference>
<dbReference type="InterPro" id="IPR002347">
    <property type="entry name" value="SDR_fam"/>
</dbReference>
<dbReference type="SUPFAM" id="SSF51735">
    <property type="entry name" value="NAD(P)-binding Rossmann-fold domains"/>
    <property type="match status" value="1"/>
</dbReference>
<evidence type="ECO:0000256" key="1">
    <source>
        <dbReference type="ARBA" id="ARBA00006484"/>
    </source>
</evidence>
<comment type="similarity">
    <text evidence="1">Belongs to the short-chain dehydrogenases/reductases (SDR) family.</text>
</comment>
<evidence type="ECO:0000256" key="2">
    <source>
        <dbReference type="ARBA" id="ARBA00023002"/>
    </source>
</evidence>
<accession>A0A7W4TQR4</accession>
<evidence type="ECO:0000313" key="4">
    <source>
        <dbReference type="Proteomes" id="UP000533269"/>
    </source>
</evidence>
<keyword evidence="2" id="KW-0560">Oxidoreductase</keyword>